<dbReference type="EMBL" id="MU251253">
    <property type="protein sequence ID" value="KAG9254811.1"/>
    <property type="molecule type" value="Genomic_DNA"/>
</dbReference>
<dbReference type="PANTHER" id="PTHR13522:SF3">
    <property type="entry name" value="U6 SNRNA PHOSPHODIESTERASE 1"/>
    <property type="match status" value="1"/>
</dbReference>
<keyword evidence="4 5" id="KW-0539">Nucleus</keyword>
<comment type="caution">
    <text evidence="7">The sequence shown here is derived from an EMBL/GenBank/DDBJ whole genome shotgun (WGS) entry which is preliminary data.</text>
</comment>
<evidence type="ECO:0000313" key="8">
    <source>
        <dbReference type="Proteomes" id="UP000887229"/>
    </source>
</evidence>
<evidence type="ECO:0000256" key="5">
    <source>
        <dbReference type="HAMAP-Rule" id="MF_03040"/>
    </source>
</evidence>
<evidence type="ECO:0000256" key="6">
    <source>
        <dbReference type="SAM" id="MobiDB-lite"/>
    </source>
</evidence>
<dbReference type="EC" id="3.1.4.-" evidence="5"/>
<dbReference type="GO" id="GO:0016829">
    <property type="term" value="F:lyase activity"/>
    <property type="evidence" value="ECO:0007669"/>
    <property type="project" value="UniProtKB-KW"/>
</dbReference>
<organism evidence="7 8">
    <name type="scientific">Emericellopsis atlantica</name>
    <dbReference type="NCBI Taxonomy" id="2614577"/>
    <lineage>
        <taxon>Eukaryota</taxon>
        <taxon>Fungi</taxon>
        <taxon>Dikarya</taxon>
        <taxon>Ascomycota</taxon>
        <taxon>Pezizomycotina</taxon>
        <taxon>Sordariomycetes</taxon>
        <taxon>Hypocreomycetidae</taxon>
        <taxon>Hypocreales</taxon>
        <taxon>Bionectriaceae</taxon>
        <taxon>Emericellopsis</taxon>
    </lineage>
</organism>
<dbReference type="AlphaFoldDB" id="A0A9P7ZN93"/>
<evidence type="ECO:0000256" key="1">
    <source>
        <dbReference type="ARBA" id="ARBA00022722"/>
    </source>
</evidence>
<dbReference type="Proteomes" id="UP000887229">
    <property type="component" value="Unassembled WGS sequence"/>
</dbReference>
<dbReference type="HAMAP" id="MF_03040">
    <property type="entry name" value="USB1"/>
    <property type="match status" value="1"/>
</dbReference>
<accession>A0A9P7ZN93</accession>
<dbReference type="OrthoDB" id="49151at2759"/>
<dbReference type="GO" id="GO:0034477">
    <property type="term" value="P:U6 snRNA 3'-end processing"/>
    <property type="evidence" value="ECO:0007669"/>
    <property type="project" value="UniProtKB-UniRule"/>
</dbReference>
<dbReference type="PANTHER" id="PTHR13522">
    <property type="entry name" value="U6 SNRNA PHOSPHODIESTERASE 1"/>
    <property type="match status" value="1"/>
</dbReference>
<feature type="active site" description="Proton donor/acceptor" evidence="5">
    <location>
        <position position="243"/>
    </location>
</feature>
<evidence type="ECO:0000256" key="4">
    <source>
        <dbReference type="ARBA" id="ARBA00023242"/>
    </source>
</evidence>
<keyword evidence="1 5" id="KW-0540">Nuclease</keyword>
<feature type="compositionally biased region" description="Polar residues" evidence="6">
    <location>
        <begin position="1"/>
        <end position="11"/>
    </location>
</feature>
<keyword evidence="3" id="KW-0456">Lyase</keyword>
<feature type="active site" description="Proton donor/acceptor" evidence="5">
    <location>
        <position position="136"/>
    </location>
</feature>
<evidence type="ECO:0000256" key="2">
    <source>
        <dbReference type="ARBA" id="ARBA00022801"/>
    </source>
</evidence>
<dbReference type="GO" id="GO:1990838">
    <property type="term" value="F:poly(U)-specific exoribonuclease activity, producing 3' uridine cyclic phosphate ends"/>
    <property type="evidence" value="ECO:0007669"/>
    <property type="project" value="UniProtKB-UniRule"/>
</dbReference>
<keyword evidence="2 5" id="KW-0378">Hydrolase</keyword>
<dbReference type="Pfam" id="PF09749">
    <property type="entry name" value="HVSL"/>
    <property type="match status" value="1"/>
</dbReference>
<evidence type="ECO:0000256" key="3">
    <source>
        <dbReference type="ARBA" id="ARBA00023239"/>
    </source>
</evidence>
<dbReference type="InterPro" id="IPR027521">
    <property type="entry name" value="Usb1"/>
</dbReference>
<feature type="region of interest" description="Disordered" evidence="6">
    <location>
        <begin position="1"/>
        <end position="50"/>
    </location>
</feature>
<comment type="function">
    <text evidence="5">Phosphodiesterase responsible for the U6 snRNA 3' end processing. Acts as an exoribonuclease (RNase) responsible for trimming the poly(U) tract of the last nucleotides in the pre-U6 snRNA molecule, leading to the formation of mature U6 snRNA.</text>
</comment>
<name>A0A9P7ZN93_9HYPO</name>
<dbReference type="GO" id="GO:0005634">
    <property type="term" value="C:nucleus"/>
    <property type="evidence" value="ECO:0007669"/>
    <property type="project" value="UniProtKB-SubCell"/>
</dbReference>
<comment type="subcellular location">
    <subcellularLocation>
        <location evidence="5">Nucleus</location>
    </subcellularLocation>
</comment>
<reference evidence="7" key="1">
    <citation type="journal article" date="2021" name="IMA Fungus">
        <title>Genomic characterization of three marine fungi, including Emericellopsis atlantica sp. nov. with signatures of a generalist lifestyle and marine biomass degradation.</title>
        <authorList>
            <person name="Hagestad O.C."/>
            <person name="Hou L."/>
            <person name="Andersen J.H."/>
            <person name="Hansen E.H."/>
            <person name="Altermark B."/>
            <person name="Li C."/>
            <person name="Kuhnert E."/>
            <person name="Cox R.J."/>
            <person name="Crous P.W."/>
            <person name="Spatafora J.W."/>
            <person name="Lail K."/>
            <person name="Amirebrahimi M."/>
            <person name="Lipzen A."/>
            <person name="Pangilinan J."/>
            <person name="Andreopoulos W."/>
            <person name="Hayes R.D."/>
            <person name="Ng V."/>
            <person name="Grigoriev I.V."/>
            <person name="Jackson S.A."/>
            <person name="Sutton T.D.S."/>
            <person name="Dobson A.D.W."/>
            <person name="Rama T."/>
        </authorList>
    </citation>
    <scope>NUCLEOTIDE SEQUENCE</scope>
    <source>
        <strain evidence="7">TS7</strain>
    </source>
</reference>
<comment type="similarity">
    <text evidence="5">Belongs to the 2H phosphoesterase superfamily. USB1 family.</text>
</comment>
<gene>
    <name evidence="5" type="primary">USB1</name>
    <name evidence="7" type="ORF">F5Z01DRAFT_673955</name>
</gene>
<keyword evidence="8" id="KW-1185">Reference proteome</keyword>
<proteinExistence type="inferred from homology"/>
<protein>
    <recommendedName>
        <fullName evidence="5">U6 snRNA phosphodiesterase</fullName>
        <ecNumber evidence="5">3.1.4.-</ecNumber>
    </recommendedName>
</protein>
<dbReference type="Gene3D" id="3.90.1140.10">
    <property type="entry name" value="Cyclic phosphodiesterase"/>
    <property type="match status" value="1"/>
</dbReference>
<sequence length="310" mass="34197">MALVDYSTSTSEESDGPPKKRRRARDGQDDALPSATKGTTHPPPAMPALPATFHDLYASNVRHSVTDDPSLHQGRKRLTPHVPGNWPSHVYVEWVPTPSQHDVLHSLLLDVEKELNGEVQLHKFITSELGAPLPLHISLSRPVSLQTSDKDAFLTRITDSLSERGVNPFNVVPRGLAWYKSPDSDRTFLILRVSSHNASTNDMAAPNPELMALLKVCNSVVSMFKQPLLYQASEDEAVGTAFHVSVAWCFGLPMEETSLRSLKVLKTKKYAEVRTWDIDVSSVKVKVGNVVKHVGLSGGRRKAAEPGFDR</sequence>
<evidence type="ECO:0000313" key="7">
    <source>
        <dbReference type="EMBL" id="KAG9254811.1"/>
    </source>
</evidence>